<dbReference type="PANTHER" id="PTHR34139:SF1">
    <property type="entry name" value="RNASE MJ1380-RELATED"/>
    <property type="match status" value="1"/>
</dbReference>
<keyword evidence="3" id="KW-0540">Nuclease</keyword>
<dbReference type="InterPro" id="IPR051813">
    <property type="entry name" value="HepT_RNase_toxin"/>
</dbReference>
<dbReference type="RefSeq" id="WP_157479033.1">
    <property type="nucleotide sequence ID" value="NZ_CP046566.1"/>
</dbReference>
<dbReference type="GO" id="GO:0000166">
    <property type="term" value="F:nucleotide binding"/>
    <property type="evidence" value="ECO:0007669"/>
    <property type="project" value="UniProtKB-KW"/>
</dbReference>
<keyword evidence="4" id="KW-0547">Nucleotide-binding</keyword>
<evidence type="ECO:0000313" key="8">
    <source>
        <dbReference type="Proteomes" id="UP000426027"/>
    </source>
</evidence>
<gene>
    <name evidence="7" type="ORF">GLV81_11750</name>
</gene>
<evidence type="ECO:0000256" key="3">
    <source>
        <dbReference type="ARBA" id="ARBA00022722"/>
    </source>
</evidence>
<keyword evidence="1" id="KW-0597">Phosphoprotein</keyword>
<evidence type="ECO:0000256" key="2">
    <source>
        <dbReference type="ARBA" id="ARBA00022649"/>
    </source>
</evidence>
<dbReference type="Proteomes" id="UP000426027">
    <property type="component" value="Chromosome"/>
</dbReference>
<dbReference type="Pfam" id="PF01934">
    <property type="entry name" value="HepT-like"/>
    <property type="match status" value="1"/>
</dbReference>
<organism evidence="7 8">
    <name type="scientific">Phnomibacter ginsenosidimutans</name>
    <dbReference type="NCBI Taxonomy" id="2676868"/>
    <lineage>
        <taxon>Bacteria</taxon>
        <taxon>Pseudomonadati</taxon>
        <taxon>Bacteroidota</taxon>
        <taxon>Chitinophagia</taxon>
        <taxon>Chitinophagales</taxon>
        <taxon>Chitinophagaceae</taxon>
        <taxon>Phnomibacter</taxon>
    </lineage>
</organism>
<dbReference type="InterPro" id="IPR037038">
    <property type="entry name" value="HepT-like_sf"/>
</dbReference>
<dbReference type="GO" id="GO:0016787">
    <property type="term" value="F:hydrolase activity"/>
    <property type="evidence" value="ECO:0007669"/>
    <property type="project" value="UniProtKB-KW"/>
</dbReference>
<keyword evidence="2" id="KW-1277">Toxin-antitoxin system</keyword>
<evidence type="ECO:0000256" key="1">
    <source>
        <dbReference type="ARBA" id="ARBA00022553"/>
    </source>
</evidence>
<dbReference type="AlphaFoldDB" id="A0A6I6GE91"/>
<dbReference type="Gene3D" id="1.20.120.580">
    <property type="entry name" value="bsu32300-like"/>
    <property type="match status" value="1"/>
</dbReference>
<dbReference type="GO" id="GO:0110001">
    <property type="term" value="C:toxin-antitoxin complex"/>
    <property type="evidence" value="ECO:0007669"/>
    <property type="project" value="InterPro"/>
</dbReference>
<dbReference type="PANTHER" id="PTHR34139">
    <property type="entry name" value="UPF0331 PROTEIN MJ0127"/>
    <property type="match status" value="1"/>
</dbReference>
<keyword evidence="5" id="KW-0378">Hydrolase</keyword>
<dbReference type="InterPro" id="IPR008201">
    <property type="entry name" value="HepT-like"/>
</dbReference>
<comment type="similarity">
    <text evidence="6">Belongs to the HepT RNase toxin family.</text>
</comment>
<evidence type="ECO:0000256" key="4">
    <source>
        <dbReference type="ARBA" id="ARBA00022741"/>
    </source>
</evidence>
<evidence type="ECO:0000256" key="5">
    <source>
        <dbReference type="ARBA" id="ARBA00022801"/>
    </source>
</evidence>
<sequence length="116" mass="13363">MKGKQGDKQRIQHMLDAIAEIEHYTFQTNFPAFIENSMMRFACIKQMEIIGEAANYVTAETIDVFPDIPWRQIIGLRNILVHEYFGVDNNLIWQIISKDLPPLKLGLQNVLATLDT</sequence>
<evidence type="ECO:0000313" key="7">
    <source>
        <dbReference type="EMBL" id="QGW28680.1"/>
    </source>
</evidence>
<dbReference type="GO" id="GO:0004540">
    <property type="term" value="F:RNA nuclease activity"/>
    <property type="evidence" value="ECO:0007669"/>
    <property type="project" value="InterPro"/>
</dbReference>
<dbReference type="EMBL" id="CP046566">
    <property type="protein sequence ID" value="QGW28680.1"/>
    <property type="molecule type" value="Genomic_DNA"/>
</dbReference>
<dbReference type="KEGG" id="fls:GLV81_11750"/>
<proteinExistence type="inferred from homology"/>
<protein>
    <submittedName>
        <fullName evidence="7">DUF86 domain-containing protein</fullName>
    </submittedName>
</protein>
<evidence type="ECO:0000256" key="6">
    <source>
        <dbReference type="ARBA" id="ARBA00024207"/>
    </source>
</evidence>
<name>A0A6I6GE91_9BACT</name>
<keyword evidence="8" id="KW-1185">Reference proteome</keyword>
<reference evidence="7 8" key="1">
    <citation type="submission" date="2019-11" db="EMBL/GenBank/DDBJ databases">
        <authorList>
            <person name="Im W.T."/>
        </authorList>
    </citation>
    <scope>NUCLEOTIDE SEQUENCE [LARGE SCALE GENOMIC DNA]</scope>
    <source>
        <strain evidence="7 8">SB-02</strain>
    </source>
</reference>
<accession>A0A6I6GE91</accession>